<accession>F9DQ72</accession>
<evidence type="ECO:0000313" key="2">
    <source>
        <dbReference type="EMBL" id="EGQ27049.1"/>
    </source>
</evidence>
<dbReference type="EMBL" id="AFPZ01000023">
    <property type="protein sequence ID" value="EGQ27049.1"/>
    <property type="molecule type" value="Genomic_DNA"/>
</dbReference>
<feature type="domain" description="Methyltransferase FkbM" evidence="1">
    <location>
        <begin position="4"/>
        <end position="68"/>
    </location>
</feature>
<dbReference type="AlphaFoldDB" id="F9DQ72"/>
<gene>
    <name evidence="2" type="ORF">HMPREF9372_0952</name>
</gene>
<sequence>MNMWKNKLETVDFIKLDIEGFELAALLGAIQTIQKFKPRLQICLYHKKEDMVVIPRFLREKLAEVNYSFFLGHHSESRLETVLYAICE</sequence>
<dbReference type="Proteomes" id="UP000005316">
    <property type="component" value="Unassembled WGS sequence"/>
</dbReference>
<dbReference type="eggNOG" id="COG1086">
    <property type="taxonomic scope" value="Bacteria"/>
</dbReference>
<evidence type="ECO:0000259" key="1">
    <source>
        <dbReference type="Pfam" id="PF05050"/>
    </source>
</evidence>
<protein>
    <recommendedName>
        <fullName evidence="1">Methyltransferase FkbM domain-containing protein</fullName>
    </recommendedName>
</protein>
<dbReference type="HOGENOM" id="CLU_2467470_0_0_9"/>
<comment type="caution">
    <text evidence="2">The sequence shown here is derived from an EMBL/GenBank/DDBJ whole genome shotgun (WGS) entry which is preliminary data.</text>
</comment>
<dbReference type="InterPro" id="IPR006342">
    <property type="entry name" value="FkbM_mtfrase"/>
</dbReference>
<organism evidence="2 3">
    <name type="scientific">Sporosarcina newyorkensis 2681</name>
    <dbReference type="NCBI Taxonomy" id="1027292"/>
    <lineage>
        <taxon>Bacteria</taxon>
        <taxon>Bacillati</taxon>
        <taxon>Bacillota</taxon>
        <taxon>Bacilli</taxon>
        <taxon>Bacillales</taxon>
        <taxon>Caryophanaceae</taxon>
        <taxon>Sporosarcina</taxon>
    </lineage>
</organism>
<evidence type="ECO:0000313" key="3">
    <source>
        <dbReference type="Proteomes" id="UP000005316"/>
    </source>
</evidence>
<name>F9DQ72_9BACL</name>
<reference evidence="2 3" key="1">
    <citation type="submission" date="2011-04" db="EMBL/GenBank/DDBJ databases">
        <authorList>
            <person name="Muzny D."/>
            <person name="Qin X."/>
            <person name="Deng J."/>
            <person name="Jiang H."/>
            <person name="Liu Y."/>
            <person name="Qu J."/>
            <person name="Song X.-Z."/>
            <person name="Zhang L."/>
            <person name="Thornton R."/>
            <person name="Coyle M."/>
            <person name="Francisco L."/>
            <person name="Jackson L."/>
            <person name="Javaid M."/>
            <person name="Korchina V."/>
            <person name="Kovar C."/>
            <person name="Mata R."/>
            <person name="Mathew T."/>
            <person name="Ngo R."/>
            <person name="Nguyen L."/>
            <person name="Nguyen N."/>
            <person name="Okwuonu G."/>
            <person name="Ongeri F."/>
            <person name="Pham C."/>
            <person name="Simmons D."/>
            <person name="Wilczek-Boney K."/>
            <person name="Hale W."/>
            <person name="Jakkamsetti A."/>
            <person name="Pham P."/>
            <person name="Ruth R."/>
            <person name="San Lucas F."/>
            <person name="Warren J."/>
            <person name="Zhang J."/>
            <person name="Zhao Z."/>
            <person name="Zhou C."/>
            <person name="Zhu D."/>
            <person name="Lee S."/>
            <person name="Bess C."/>
            <person name="Blankenburg K."/>
            <person name="Forbes L."/>
            <person name="Fu Q."/>
            <person name="Gubbala S."/>
            <person name="Hirani K."/>
            <person name="Jayaseelan J.C."/>
            <person name="Lara F."/>
            <person name="Munidasa M."/>
            <person name="Palculict T."/>
            <person name="Patil S."/>
            <person name="Pu L.-L."/>
            <person name="Saada N."/>
            <person name="Tang L."/>
            <person name="Weissenberger G."/>
            <person name="Zhu Y."/>
            <person name="Hemphill L."/>
            <person name="Shang Y."/>
            <person name="Youmans B."/>
            <person name="Ayvaz T."/>
            <person name="Ross M."/>
            <person name="Santibanez J."/>
            <person name="Aqrawi P."/>
            <person name="Gross S."/>
            <person name="Joshi V."/>
            <person name="Fowler G."/>
            <person name="Nazareth L."/>
            <person name="Reid J."/>
            <person name="Worley K."/>
            <person name="Petrosino J."/>
            <person name="Highlander S."/>
            <person name="Gibbs R."/>
        </authorList>
    </citation>
    <scope>NUCLEOTIDE SEQUENCE [LARGE SCALE GENOMIC DNA]</scope>
    <source>
        <strain evidence="2 3">2681</strain>
    </source>
</reference>
<dbReference type="Pfam" id="PF05050">
    <property type="entry name" value="Methyltransf_21"/>
    <property type="match status" value="1"/>
</dbReference>
<dbReference type="RefSeq" id="WP_009765819.1">
    <property type="nucleotide sequence ID" value="NZ_GL982997.1"/>
</dbReference>
<dbReference type="Gene3D" id="3.40.50.150">
    <property type="entry name" value="Vaccinia Virus protein VP39"/>
    <property type="match status" value="1"/>
</dbReference>
<dbReference type="InterPro" id="IPR029063">
    <property type="entry name" value="SAM-dependent_MTases_sf"/>
</dbReference>
<proteinExistence type="predicted"/>
<dbReference type="SUPFAM" id="SSF53335">
    <property type="entry name" value="S-adenosyl-L-methionine-dependent methyltransferases"/>
    <property type="match status" value="1"/>
</dbReference>